<dbReference type="EMBL" id="JACIJS010000001">
    <property type="protein sequence ID" value="MBB5514203.1"/>
    <property type="molecule type" value="Genomic_DNA"/>
</dbReference>
<proteinExistence type="predicted"/>
<dbReference type="InterPro" id="IPR013517">
    <property type="entry name" value="FG-GAP"/>
</dbReference>
<keyword evidence="4" id="KW-1185">Reference proteome</keyword>
<organism evidence="3 4">
    <name type="scientific">Rubricella aquisinus</name>
    <dbReference type="NCBI Taxonomy" id="2028108"/>
    <lineage>
        <taxon>Bacteria</taxon>
        <taxon>Pseudomonadati</taxon>
        <taxon>Pseudomonadota</taxon>
        <taxon>Alphaproteobacteria</taxon>
        <taxon>Rhodobacterales</taxon>
        <taxon>Paracoccaceae</taxon>
        <taxon>Rubricella</taxon>
    </lineage>
</organism>
<gene>
    <name evidence="3" type="ORF">FHS89_000201</name>
</gene>
<evidence type="ECO:0000256" key="2">
    <source>
        <dbReference type="SAM" id="SignalP"/>
    </source>
</evidence>
<dbReference type="AlphaFoldDB" id="A0A840WJ21"/>
<keyword evidence="1 2" id="KW-0732">Signal</keyword>
<dbReference type="SUPFAM" id="SSF69318">
    <property type="entry name" value="Integrin alpha N-terminal domain"/>
    <property type="match status" value="1"/>
</dbReference>
<evidence type="ECO:0000256" key="1">
    <source>
        <dbReference type="ARBA" id="ARBA00022729"/>
    </source>
</evidence>
<sequence>MRGLILALSLVTLPATAAEIVSARYDAPTTRYAHAVLGDDVEYGALVLEVRDCAACAAREVTHTLPQNRVFEDLAPRLADLDGDGLPEVVTVESDARQGAQLAIYSARGKIAETPFIGRSFRWLAPAGIADFDGDGQNDIAYVETPHLGKTLRFWTLRNGDLTQIAATGGVTNHRIGEDFITSAVRDCDGRVSVLMADARWRRVIGTHLSPDGPVQTDFGLMTDLAGLRALASCM</sequence>
<dbReference type="Pfam" id="PF13517">
    <property type="entry name" value="FG-GAP_3"/>
    <property type="match status" value="1"/>
</dbReference>
<reference evidence="3 4" key="1">
    <citation type="submission" date="2020-08" db="EMBL/GenBank/DDBJ databases">
        <title>Genomic Encyclopedia of Type Strains, Phase IV (KMG-IV): sequencing the most valuable type-strain genomes for metagenomic binning, comparative biology and taxonomic classification.</title>
        <authorList>
            <person name="Goeker M."/>
        </authorList>
    </citation>
    <scope>NUCLEOTIDE SEQUENCE [LARGE SCALE GENOMIC DNA]</scope>
    <source>
        <strain evidence="3 4">DSM 103377</strain>
    </source>
</reference>
<dbReference type="InterPro" id="IPR028994">
    <property type="entry name" value="Integrin_alpha_N"/>
</dbReference>
<protein>
    <recommendedName>
        <fullName evidence="5">Repeat domain-containing protein</fullName>
    </recommendedName>
</protein>
<dbReference type="Proteomes" id="UP000553766">
    <property type="component" value="Unassembled WGS sequence"/>
</dbReference>
<evidence type="ECO:0000313" key="4">
    <source>
        <dbReference type="Proteomes" id="UP000553766"/>
    </source>
</evidence>
<feature type="chain" id="PRO_5032928582" description="Repeat domain-containing protein" evidence="2">
    <location>
        <begin position="18"/>
        <end position="235"/>
    </location>
</feature>
<dbReference type="RefSeq" id="WP_184007567.1">
    <property type="nucleotide sequence ID" value="NZ_JACIJS010000001.1"/>
</dbReference>
<comment type="caution">
    <text evidence="3">The sequence shown here is derived from an EMBL/GenBank/DDBJ whole genome shotgun (WGS) entry which is preliminary data.</text>
</comment>
<accession>A0A840WJ21</accession>
<feature type="signal peptide" evidence="2">
    <location>
        <begin position="1"/>
        <end position="17"/>
    </location>
</feature>
<evidence type="ECO:0000313" key="3">
    <source>
        <dbReference type="EMBL" id="MBB5514203.1"/>
    </source>
</evidence>
<evidence type="ECO:0008006" key="5">
    <source>
        <dbReference type="Google" id="ProtNLM"/>
    </source>
</evidence>
<name>A0A840WJ21_9RHOB</name>